<dbReference type="AlphaFoldDB" id="A0A660E2B6"/>
<dbReference type="EMBL" id="UYIG01000185">
    <property type="protein sequence ID" value="VDG30266.1"/>
    <property type="molecule type" value="Genomic_DNA"/>
</dbReference>
<dbReference type="OrthoDB" id="1652078at2"/>
<keyword evidence="1" id="KW-1133">Transmembrane helix</keyword>
<evidence type="ECO:0000313" key="4">
    <source>
        <dbReference type="Proteomes" id="UP000289996"/>
    </source>
</evidence>
<keyword evidence="3" id="KW-0418">Kinase</keyword>
<organism evidence="3 4">
    <name type="scientific">Lactiplantibacillus mudanjiangensis</name>
    <dbReference type="NCBI Taxonomy" id="1296538"/>
    <lineage>
        <taxon>Bacteria</taxon>
        <taxon>Bacillati</taxon>
        <taxon>Bacillota</taxon>
        <taxon>Bacilli</taxon>
        <taxon>Lactobacillales</taxon>
        <taxon>Lactobacillaceae</taxon>
        <taxon>Lactiplantibacillus</taxon>
    </lineage>
</organism>
<evidence type="ECO:0000313" key="3">
    <source>
        <dbReference type="EMBL" id="VDG30266.1"/>
    </source>
</evidence>
<name>A0A660E2B6_9LACO</name>
<proteinExistence type="predicted"/>
<feature type="domain" description="Sensor histidine kinase NatK-like C-terminal" evidence="2">
    <location>
        <begin position="311"/>
        <end position="412"/>
    </location>
</feature>
<feature type="transmembrane region" description="Helical" evidence="1">
    <location>
        <begin position="30"/>
        <end position="60"/>
    </location>
</feature>
<keyword evidence="4" id="KW-1185">Reference proteome</keyword>
<dbReference type="Pfam" id="PF14501">
    <property type="entry name" value="HATPase_c_5"/>
    <property type="match status" value="1"/>
</dbReference>
<keyword evidence="1" id="KW-0472">Membrane</keyword>
<keyword evidence="1" id="KW-0812">Transmembrane</keyword>
<evidence type="ECO:0000256" key="1">
    <source>
        <dbReference type="SAM" id="Phobius"/>
    </source>
</evidence>
<dbReference type="Gene3D" id="3.30.565.10">
    <property type="entry name" value="Histidine kinase-like ATPase, C-terminal domain"/>
    <property type="match status" value="1"/>
</dbReference>
<reference evidence="3 4" key="1">
    <citation type="submission" date="2018-11" db="EMBL/GenBank/DDBJ databases">
        <authorList>
            <person name="Wuyts S."/>
        </authorList>
    </citation>
    <scope>NUCLEOTIDE SEQUENCE [LARGE SCALE GENOMIC DNA]</scope>
    <source>
        <strain evidence="3">Lactobacillus mudanjiangensis AMBF249</strain>
    </source>
</reference>
<feature type="transmembrane region" description="Helical" evidence="1">
    <location>
        <begin position="81"/>
        <end position="98"/>
    </location>
</feature>
<protein>
    <submittedName>
        <fullName evidence="3">Histidine protein kinase sensor protein [Lactobacillus plantarum JDM1]</fullName>
    </submittedName>
</protein>
<sequence length="419" mass="48812">MVFFLTQQLFLFVLIKLVLRDHSRKIYNGLFLILILGLSFGLYTSLKLWLSIILVILYLLYVYWHRRVLSQSIIITMETHILSLISVQLAIGLSRWINQPDWKLTIFIGLQIIVISLVMFILMHTKLSLTFKTYRLNRYLAALLATIYLAIILVSDWQYQPETWFINLVILFVLAGLLTILYMEYLKTVKTRYQIEKQSQQMQADARYLSEVETHYNELRQFRHDYQNMLISIEDYLTSDDLPGLKTYYETNIKPVSQQLMTDKYHLEDLSRVQVKAIKSILFSKLSYAQAHHIETHFELKTPFSALAVNDLDVVVALGIILDNAIDALMGHPDGKLMSGIFVDQQNVVFMVQNDTYDKLPPIWQLQQRGFSTKGPDRGLGLAHLNQIVERNDQMILETRQLGTLFLQQLTVKRAKNND</sequence>
<dbReference type="PANTHER" id="PTHR40448">
    <property type="entry name" value="TWO-COMPONENT SENSOR HISTIDINE KINASE"/>
    <property type="match status" value="1"/>
</dbReference>
<feature type="transmembrane region" description="Helical" evidence="1">
    <location>
        <begin position="164"/>
        <end position="183"/>
    </location>
</feature>
<evidence type="ECO:0000259" key="2">
    <source>
        <dbReference type="Pfam" id="PF14501"/>
    </source>
</evidence>
<accession>A0A660E2B6</accession>
<dbReference type="InterPro" id="IPR036890">
    <property type="entry name" value="HATPase_C_sf"/>
</dbReference>
<dbReference type="SUPFAM" id="SSF55874">
    <property type="entry name" value="ATPase domain of HSP90 chaperone/DNA topoisomerase II/histidine kinase"/>
    <property type="match status" value="1"/>
</dbReference>
<dbReference type="GO" id="GO:0042802">
    <property type="term" value="F:identical protein binding"/>
    <property type="evidence" value="ECO:0007669"/>
    <property type="project" value="TreeGrafter"/>
</dbReference>
<keyword evidence="3" id="KW-0808">Transferase</keyword>
<dbReference type="RefSeq" id="WP_130852363.1">
    <property type="nucleotide sequence ID" value="NZ_UYIG01000185.1"/>
</dbReference>
<dbReference type="GO" id="GO:0016301">
    <property type="term" value="F:kinase activity"/>
    <property type="evidence" value="ECO:0007669"/>
    <property type="project" value="UniProtKB-KW"/>
</dbReference>
<dbReference type="Proteomes" id="UP000289996">
    <property type="component" value="Unassembled WGS sequence"/>
</dbReference>
<feature type="transmembrane region" description="Helical" evidence="1">
    <location>
        <begin position="136"/>
        <end position="158"/>
    </location>
</feature>
<dbReference type="InterPro" id="IPR032834">
    <property type="entry name" value="NatK-like_C"/>
</dbReference>
<feature type="transmembrane region" description="Helical" evidence="1">
    <location>
        <begin position="104"/>
        <end position="124"/>
    </location>
</feature>
<dbReference type="PANTHER" id="PTHR40448:SF1">
    <property type="entry name" value="TWO-COMPONENT SENSOR HISTIDINE KINASE"/>
    <property type="match status" value="1"/>
</dbReference>
<gene>
    <name evidence="3" type="ORF">MUDAN_MDHGFNIF_01817</name>
</gene>